<sequence length="30" mass="3228">MKPQSLCAMPVVCLGLLMSTMANFILTNSL</sequence>
<gene>
    <name evidence="1" type="ORF">SAMEA4873561_02399</name>
</gene>
<organism evidence="1">
    <name type="scientific">Klebsiella pneumoniae</name>
    <dbReference type="NCBI Taxonomy" id="573"/>
    <lineage>
        <taxon>Bacteria</taxon>
        <taxon>Pseudomonadati</taxon>
        <taxon>Pseudomonadota</taxon>
        <taxon>Gammaproteobacteria</taxon>
        <taxon>Enterobacterales</taxon>
        <taxon>Enterobacteriaceae</taxon>
        <taxon>Klebsiella/Raoultella group</taxon>
        <taxon>Klebsiella</taxon>
        <taxon>Klebsiella pneumoniae complex</taxon>
    </lineage>
</organism>
<dbReference type="EMBL" id="CAAHDG010000006">
    <property type="protein sequence ID" value="VGM43168.1"/>
    <property type="molecule type" value="Genomic_DNA"/>
</dbReference>
<name>A0A486UY85_KLEPN</name>
<accession>A0A486UY85</accession>
<protein>
    <submittedName>
        <fullName evidence="1">Uncharacterized protein</fullName>
    </submittedName>
</protein>
<evidence type="ECO:0000313" key="1">
    <source>
        <dbReference type="EMBL" id="VGM43168.1"/>
    </source>
</evidence>
<dbReference type="AlphaFoldDB" id="A0A486UY85"/>
<proteinExistence type="predicted"/>
<reference evidence="1" key="1">
    <citation type="submission" date="2019-03" db="EMBL/GenBank/DDBJ databases">
        <authorList>
            <consortium name="Pathogen Informatics"/>
        </authorList>
    </citation>
    <scope>NUCLEOTIDE SEQUENCE</scope>
    <source>
        <strain evidence="1">5012STDY7626360</strain>
    </source>
</reference>